<reference evidence="1" key="1">
    <citation type="submission" date="2023-06" db="EMBL/GenBank/DDBJ databases">
        <authorList>
            <person name="Kurt Z."/>
        </authorList>
    </citation>
    <scope>NUCLEOTIDE SEQUENCE</scope>
</reference>
<evidence type="ECO:0000313" key="1">
    <source>
        <dbReference type="EMBL" id="CAI9970864.1"/>
    </source>
</evidence>
<evidence type="ECO:0000313" key="3">
    <source>
        <dbReference type="Proteomes" id="UP001642409"/>
    </source>
</evidence>
<protein>
    <submittedName>
        <fullName evidence="2">Hypothetical_protein</fullName>
    </submittedName>
</protein>
<name>A0AA86REL4_9EUKA</name>
<comment type="caution">
    <text evidence="1">The sequence shown here is derived from an EMBL/GenBank/DDBJ whole genome shotgun (WGS) entry which is preliminary data.</text>
</comment>
<evidence type="ECO:0000313" key="2">
    <source>
        <dbReference type="EMBL" id="CAL6033974.1"/>
    </source>
</evidence>
<dbReference type="EMBL" id="CATOUU010001084">
    <property type="protein sequence ID" value="CAI9970864.1"/>
    <property type="molecule type" value="Genomic_DNA"/>
</dbReference>
<reference evidence="2 3" key="2">
    <citation type="submission" date="2024-07" db="EMBL/GenBank/DDBJ databases">
        <authorList>
            <person name="Akdeniz Z."/>
        </authorList>
    </citation>
    <scope>NUCLEOTIDE SEQUENCE [LARGE SCALE GENOMIC DNA]</scope>
</reference>
<proteinExistence type="predicted"/>
<gene>
    <name evidence="2" type="ORF">HINF_LOCUS35226</name>
    <name evidence="1" type="ORF">HINF_LOCUS58509</name>
</gene>
<dbReference type="AlphaFoldDB" id="A0AA86REL4"/>
<dbReference type="Proteomes" id="UP001642409">
    <property type="component" value="Unassembled WGS sequence"/>
</dbReference>
<keyword evidence="3" id="KW-1185">Reference proteome</keyword>
<organism evidence="1">
    <name type="scientific">Hexamita inflata</name>
    <dbReference type="NCBI Taxonomy" id="28002"/>
    <lineage>
        <taxon>Eukaryota</taxon>
        <taxon>Metamonada</taxon>
        <taxon>Diplomonadida</taxon>
        <taxon>Hexamitidae</taxon>
        <taxon>Hexamitinae</taxon>
        <taxon>Hexamita</taxon>
    </lineage>
</organism>
<dbReference type="EMBL" id="CAXDID020000127">
    <property type="protein sequence ID" value="CAL6033974.1"/>
    <property type="molecule type" value="Genomic_DNA"/>
</dbReference>
<sequence length="311" mass="37336">MKQLQFILLSQSNNRLAASQKQEFLQNLQNQQMTEPNQDYIEQLFQNPFLSQNQQCCANYQYIVQLLLKQIQSTYEEHTVYNFQQSMKAIYILQQNNICFPLILEALIYIDQYVRLNDLPLYINCINTLDDEYRLYYFQNTSFISLKRYVEQFLADSFKLVEITLQYHNENMTKTEYEQALQQCKFQINCIATHNCVFNTLLQSFLVTLDYQLGEEALKSIYQLIKSLSETYKFVYELQSHKISNKKLLSACIQKLYKNYDICDEMLFWKIMCDQRDEQYFNKLTQMNNTPELIQFVESNSINEWLQVENE</sequence>
<accession>A0AA86REL4</accession>